<dbReference type="EMBL" id="AUXT01000181">
    <property type="protein sequence ID" value="KZN45516.1"/>
    <property type="molecule type" value="Genomic_DNA"/>
</dbReference>
<sequence>MVPFQSLLLQQRIKFRDTLRHDTKSASQYMRLKQALARDNEYGREVYTQKKWPFIAQVLLMKP</sequence>
<dbReference type="Proteomes" id="UP000076587">
    <property type="component" value="Unassembled WGS sequence"/>
</dbReference>
<dbReference type="AlphaFoldDB" id="A0A167AKZ6"/>
<evidence type="ECO:0000313" key="2">
    <source>
        <dbReference type="Proteomes" id="UP000076587"/>
    </source>
</evidence>
<organism evidence="1 2">
    <name type="scientific">Pseudoalteromonas luteoviolacea NCIMB 1942</name>
    <dbReference type="NCBI Taxonomy" id="1365253"/>
    <lineage>
        <taxon>Bacteria</taxon>
        <taxon>Pseudomonadati</taxon>
        <taxon>Pseudomonadota</taxon>
        <taxon>Gammaproteobacteria</taxon>
        <taxon>Alteromonadales</taxon>
        <taxon>Pseudoalteromonadaceae</taxon>
        <taxon>Pseudoalteromonas</taxon>
    </lineage>
</organism>
<dbReference type="PATRIC" id="fig|1365253.3.peg.3556"/>
<evidence type="ECO:0000313" key="1">
    <source>
        <dbReference type="EMBL" id="KZN45516.1"/>
    </source>
</evidence>
<accession>A0A167AKZ6</accession>
<comment type="caution">
    <text evidence="1">The sequence shown here is derived from an EMBL/GenBank/DDBJ whole genome shotgun (WGS) entry which is preliminary data.</text>
</comment>
<dbReference type="Pfam" id="PF04229">
    <property type="entry name" value="GrpB"/>
    <property type="match status" value="1"/>
</dbReference>
<dbReference type="InterPro" id="IPR007344">
    <property type="entry name" value="GrpB/CoaE"/>
</dbReference>
<reference evidence="1 2" key="1">
    <citation type="submission" date="2013-07" db="EMBL/GenBank/DDBJ databases">
        <title>Comparative Genomic and Metabolomic Analysis of Twelve Strains of Pseudoalteromonas luteoviolacea.</title>
        <authorList>
            <person name="Vynne N.G."/>
            <person name="Mansson M."/>
            <person name="Gram L."/>
        </authorList>
    </citation>
    <scope>NUCLEOTIDE SEQUENCE [LARGE SCALE GENOMIC DNA]</scope>
    <source>
        <strain evidence="1 2">NCIMB 1942</strain>
    </source>
</reference>
<gene>
    <name evidence="1" type="ORF">N482_14860</name>
</gene>
<proteinExistence type="predicted"/>
<dbReference type="InterPro" id="IPR043519">
    <property type="entry name" value="NT_sf"/>
</dbReference>
<dbReference type="Gene3D" id="3.30.460.10">
    <property type="entry name" value="Beta Polymerase, domain 2"/>
    <property type="match status" value="1"/>
</dbReference>
<name>A0A167AKZ6_9GAMM</name>
<protein>
    <submittedName>
        <fullName evidence="1">Uncharacterized protein</fullName>
    </submittedName>
</protein>
<dbReference type="SUPFAM" id="SSF81301">
    <property type="entry name" value="Nucleotidyltransferase"/>
    <property type="match status" value="1"/>
</dbReference>